<proteinExistence type="predicted"/>
<dbReference type="AlphaFoldDB" id="A0AAW1HVL0"/>
<gene>
    <name evidence="1" type="ORF">QE152_g38842</name>
</gene>
<reference evidence="1 2" key="1">
    <citation type="journal article" date="2024" name="BMC Genomics">
        <title>De novo assembly and annotation of Popillia japonica's genome with initial clues to its potential as an invasive pest.</title>
        <authorList>
            <person name="Cucini C."/>
            <person name="Boschi S."/>
            <person name="Funari R."/>
            <person name="Cardaioli E."/>
            <person name="Iannotti N."/>
            <person name="Marturano G."/>
            <person name="Paoli F."/>
            <person name="Bruttini M."/>
            <person name="Carapelli A."/>
            <person name="Frati F."/>
            <person name="Nardi F."/>
        </authorList>
    </citation>
    <scope>NUCLEOTIDE SEQUENCE [LARGE SCALE GENOMIC DNA]</scope>
    <source>
        <strain evidence="1">DMR45628</strain>
    </source>
</reference>
<name>A0AAW1HVL0_POPJA</name>
<organism evidence="1 2">
    <name type="scientific">Popillia japonica</name>
    <name type="common">Japanese beetle</name>
    <dbReference type="NCBI Taxonomy" id="7064"/>
    <lineage>
        <taxon>Eukaryota</taxon>
        <taxon>Metazoa</taxon>
        <taxon>Ecdysozoa</taxon>
        <taxon>Arthropoda</taxon>
        <taxon>Hexapoda</taxon>
        <taxon>Insecta</taxon>
        <taxon>Pterygota</taxon>
        <taxon>Neoptera</taxon>
        <taxon>Endopterygota</taxon>
        <taxon>Coleoptera</taxon>
        <taxon>Polyphaga</taxon>
        <taxon>Scarabaeiformia</taxon>
        <taxon>Scarabaeidae</taxon>
        <taxon>Rutelinae</taxon>
        <taxon>Popillia</taxon>
    </lineage>
</organism>
<evidence type="ECO:0000313" key="1">
    <source>
        <dbReference type="EMBL" id="KAK9680751.1"/>
    </source>
</evidence>
<dbReference type="EMBL" id="JASPKY010000873">
    <property type="protein sequence ID" value="KAK9680751.1"/>
    <property type="molecule type" value="Genomic_DNA"/>
</dbReference>
<sequence length="90" mass="10614">MGRFYKSKHNRVPISEEIIKRAIREVIRVPISEEIIKRAIREVIRDKKSIRVTAAKNIIVFQFRRKSSKGRLGKLSEIRRVFGLLPQNML</sequence>
<accession>A0AAW1HVL0</accession>
<keyword evidence="2" id="KW-1185">Reference proteome</keyword>
<evidence type="ECO:0008006" key="3">
    <source>
        <dbReference type="Google" id="ProtNLM"/>
    </source>
</evidence>
<dbReference type="Proteomes" id="UP001458880">
    <property type="component" value="Unassembled WGS sequence"/>
</dbReference>
<evidence type="ECO:0000313" key="2">
    <source>
        <dbReference type="Proteomes" id="UP001458880"/>
    </source>
</evidence>
<protein>
    <recommendedName>
        <fullName evidence="3">Ribosomal protein S7</fullName>
    </recommendedName>
</protein>
<comment type="caution">
    <text evidence="1">The sequence shown here is derived from an EMBL/GenBank/DDBJ whole genome shotgun (WGS) entry which is preliminary data.</text>
</comment>